<gene>
    <name evidence="5" type="ORF">DB30_06135</name>
</gene>
<comment type="cofactor">
    <cofactor evidence="1">
        <name>pyridoxal 5'-phosphate</name>
        <dbReference type="ChEBI" id="CHEBI:597326"/>
    </cofactor>
</comment>
<organism evidence="5 6">
    <name type="scientific">Enhygromyxa salina</name>
    <dbReference type="NCBI Taxonomy" id="215803"/>
    <lineage>
        <taxon>Bacteria</taxon>
        <taxon>Pseudomonadati</taxon>
        <taxon>Myxococcota</taxon>
        <taxon>Polyangia</taxon>
        <taxon>Nannocystales</taxon>
        <taxon>Nannocystaceae</taxon>
        <taxon>Enhygromyxa</taxon>
    </lineage>
</organism>
<reference evidence="5 6" key="1">
    <citation type="submission" date="2014-12" db="EMBL/GenBank/DDBJ databases">
        <title>Genome assembly of Enhygromyxa salina DSM 15201.</title>
        <authorList>
            <person name="Sharma G."/>
            <person name="Subramanian S."/>
        </authorList>
    </citation>
    <scope>NUCLEOTIDE SEQUENCE [LARGE SCALE GENOMIC DNA]</scope>
    <source>
        <strain evidence="5 6">DSM 15201</strain>
    </source>
</reference>
<dbReference type="Proteomes" id="UP000031599">
    <property type="component" value="Unassembled WGS sequence"/>
</dbReference>
<dbReference type="Pfam" id="PF13649">
    <property type="entry name" value="Methyltransf_25"/>
    <property type="match status" value="1"/>
</dbReference>
<dbReference type="Gene3D" id="3.40.50.1100">
    <property type="match status" value="2"/>
</dbReference>
<protein>
    <submittedName>
        <fullName evidence="5">Cysteine synthase</fullName>
    </submittedName>
</protein>
<comment type="caution">
    <text evidence="5">The sequence shown here is derived from an EMBL/GenBank/DDBJ whole genome shotgun (WGS) entry which is preliminary data.</text>
</comment>
<dbReference type="SUPFAM" id="SSF53686">
    <property type="entry name" value="Tryptophan synthase beta subunit-like PLP-dependent enzymes"/>
    <property type="match status" value="1"/>
</dbReference>
<proteinExistence type="predicted"/>
<dbReference type="InterPro" id="IPR050214">
    <property type="entry name" value="Cys_Synth/Cystath_Beta-Synth"/>
</dbReference>
<dbReference type="CDD" id="cd02440">
    <property type="entry name" value="AdoMet_MTases"/>
    <property type="match status" value="1"/>
</dbReference>
<evidence type="ECO:0000256" key="1">
    <source>
        <dbReference type="ARBA" id="ARBA00001933"/>
    </source>
</evidence>
<evidence type="ECO:0000313" key="5">
    <source>
        <dbReference type="EMBL" id="KIG14946.1"/>
    </source>
</evidence>
<dbReference type="GO" id="GO:1901605">
    <property type="term" value="P:alpha-amino acid metabolic process"/>
    <property type="evidence" value="ECO:0007669"/>
    <property type="project" value="UniProtKB-ARBA"/>
</dbReference>
<dbReference type="InterPro" id="IPR029063">
    <property type="entry name" value="SAM-dependent_MTases_sf"/>
</dbReference>
<dbReference type="InterPro" id="IPR041698">
    <property type="entry name" value="Methyltransf_25"/>
</dbReference>
<dbReference type="Pfam" id="PF00291">
    <property type="entry name" value="PALP"/>
    <property type="match status" value="1"/>
</dbReference>
<evidence type="ECO:0000259" key="3">
    <source>
        <dbReference type="Pfam" id="PF00291"/>
    </source>
</evidence>
<dbReference type="CDD" id="cd01561">
    <property type="entry name" value="CBS_like"/>
    <property type="match status" value="1"/>
</dbReference>
<keyword evidence="2" id="KW-0663">Pyridoxal phosphate</keyword>
<dbReference type="AlphaFoldDB" id="A0A0C2CUZ3"/>
<sequence>MNDLSFDHCESLAPVTEQIIDQPSTAMVLQWQEVDAALDQLIRSQLGPKPQPQPTPRLRVLDLGCGTGRSSAILCNILANRVQSLTLVDGSEVALERAKQRLAAHEPQVHHAELDTLQDALQAGRLAEGSFDVVISAHAVHHLSHANKRALFSAVSRLLALGGKFIMIDILRLSSFECELAEVAERDIQARARSRVAAISDGPLARAPTINATIDRRATLNEHLAWLRQANMEPACAWRGLDTAIFIARARARRGTHAFRPELAPPQFDSVLETIGNTPLVALRRVCRDLNGLVVMKLEAFNPGNSTTDRVAIEMLRAARRSAALQPGQVVVEVVHGATGAGLALGCCVLGHPFVAVMSRGGSMERAQMMRSFGAQVVLVDQDVDSTPGQLSSRDRALAEARAHQLVREHGYFRVDQFELRASVRAHEYGTAQELLRQSNTPIDGFVDLVGPGGTFSGVARGLKAAQPSTVCMAIESAPAPGLAGSHITDLRDGAGDGDRVRDRPQLDRSDCDGLLTVSNEDAIAHARLLARAEGIFAGYATGANLAGAMLLLEQLGPGAVVACLASDSGLDYLNTALHSATI</sequence>
<dbReference type="InterPro" id="IPR036052">
    <property type="entry name" value="TrpB-like_PALP_sf"/>
</dbReference>
<dbReference type="SUPFAM" id="SSF53335">
    <property type="entry name" value="S-adenosyl-L-methionine-dependent methyltransferases"/>
    <property type="match status" value="1"/>
</dbReference>
<dbReference type="InterPro" id="IPR001926">
    <property type="entry name" value="TrpB-like_PALP"/>
</dbReference>
<name>A0A0C2CUZ3_9BACT</name>
<dbReference type="RefSeq" id="WP_052552554.1">
    <property type="nucleotide sequence ID" value="NZ_JMCC02000062.1"/>
</dbReference>
<dbReference type="EMBL" id="JMCC02000062">
    <property type="protein sequence ID" value="KIG14946.1"/>
    <property type="molecule type" value="Genomic_DNA"/>
</dbReference>
<dbReference type="PANTHER" id="PTHR10314">
    <property type="entry name" value="CYSTATHIONINE BETA-SYNTHASE"/>
    <property type="match status" value="1"/>
</dbReference>
<feature type="domain" description="Methyltransferase" evidence="4">
    <location>
        <begin position="60"/>
        <end position="163"/>
    </location>
</feature>
<evidence type="ECO:0000256" key="2">
    <source>
        <dbReference type="ARBA" id="ARBA00022898"/>
    </source>
</evidence>
<evidence type="ECO:0000259" key="4">
    <source>
        <dbReference type="Pfam" id="PF13649"/>
    </source>
</evidence>
<feature type="domain" description="Tryptophan synthase beta chain-like PALP" evidence="3">
    <location>
        <begin position="272"/>
        <end position="568"/>
    </location>
</feature>
<evidence type="ECO:0000313" key="6">
    <source>
        <dbReference type="Proteomes" id="UP000031599"/>
    </source>
</evidence>
<dbReference type="Gene3D" id="3.40.50.150">
    <property type="entry name" value="Vaccinia Virus protein VP39"/>
    <property type="match status" value="1"/>
</dbReference>
<accession>A0A0C2CUZ3</accession>